<feature type="compositionally biased region" description="Polar residues" evidence="5">
    <location>
        <begin position="387"/>
        <end position="399"/>
    </location>
</feature>
<dbReference type="InterPro" id="IPR036855">
    <property type="entry name" value="Znf_CCCH_sf"/>
</dbReference>
<feature type="compositionally biased region" description="Low complexity" evidence="5">
    <location>
        <begin position="503"/>
        <end position="515"/>
    </location>
</feature>
<dbReference type="Proteomes" id="UP000192247">
    <property type="component" value="Unassembled WGS sequence"/>
</dbReference>
<proteinExistence type="predicted"/>
<comment type="caution">
    <text evidence="7">The sequence shown here is derived from an EMBL/GenBank/DDBJ whole genome shotgun (WGS) entry which is preliminary data.</text>
</comment>
<feature type="region of interest" description="Disordered" evidence="5">
    <location>
        <begin position="478"/>
        <end position="518"/>
    </location>
</feature>
<sequence>TGICVYDTDGRGHCVKNGPHCAFAHGLHDLRNPVYDIREIQGKILNEDGTEVDANGVLVTNSLDKDRNAISEDPRWQDTNYVLGNYKTEACKRPPRLCRQGYACPQYHNSRDKRRPPQKFKYRSTPCPNVKQGDEWGDPVNCDGGDQCTYCHTRTEQQFHPEIYKSTKCNDMQQTSFCPRGPFCAFAHVDKEMSAVRELVSAAEAAGGTNLASILSNVLPPGPASSPNAGGSAGGNQNNKPPQENGSATGSLEMQQQHAFSMGPIGRPRSYSTSHAAAVQHHLQLKTMESALPHYQKAPGCEREEQAMRKHRAKTMDGPHSGKDWPTSLSSGYGFPNTVESVVGKALDEIGLEDIDVEACLDKDLVEECTQPNHNLNHVHPGHNHSHNPVASSLNQGLVNSGLIPHPTPNATSSSHPLQHTQLPGNNSQPVNIPGRERQSSSPSSLVGSIDKSAAAFYGSPFGAPSFGGYGGSVVAAPPSPSSRLWPDAQPPGGPGAPGGGNNLSNLSNMNSGGMWSDPQVRAMGLRQLDLEHLSPQQLRALQEQLRSELDTVDKVSQLQQERLRMAGLQQMAGVTSQTGSQGGVAPGQQRHLTERDYWTGPPGRGHC</sequence>
<dbReference type="InterPro" id="IPR057295">
    <property type="entry name" value="UNK_Znf_4"/>
</dbReference>
<dbReference type="PANTHER" id="PTHR14493:SF50">
    <property type="entry name" value="RING FINGER PROTEIN UNKEMPT"/>
    <property type="match status" value="1"/>
</dbReference>
<feature type="compositionally biased region" description="Polar residues" evidence="5">
    <location>
        <begin position="409"/>
        <end position="431"/>
    </location>
</feature>
<feature type="region of interest" description="Disordered" evidence="5">
    <location>
        <begin position="218"/>
        <end position="249"/>
    </location>
</feature>
<dbReference type="Pfam" id="PF23035">
    <property type="entry name" value="zf-CCCH_UNK-like_4th"/>
    <property type="match status" value="1"/>
</dbReference>
<feature type="compositionally biased region" description="Low complexity" evidence="5">
    <location>
        <begin position="225"/>
        <end position="239"/>
    </location>
</feature>
<dbReference type="PROSITE" id="PS50103">
    <property type="entry name" value="ZF_C3H1"/>
    <property type="match status" value="2"/>
</dbReference>
<dbReference type="Pfam" id="PF23261">
    <property type="entry name" value="zf-CCCH_11"/>
    <property type="match status" value="1"/>
</dbReference>
<evidence type="ECO:0000313" key="8">
    <source>
        <dbReference type="Proteomes" id="UP000192247"/>
    </source>
</evidence>
<evidence type="ECO:0000259" key="6">
    <source>
        <dbReference type="PROSITE" id="PS50103"/>
    </source>
</evidence>
<evidence type="ECO:0000256" key="3">
    <source>
        <dbReference type="ARBA" id="ARBA00022833"/>
    </source>
</evidence>
<dbReference type="EMBL" id="MNPL01014047">
    <property type="protein sequence ID" value="OQR71615.1"/>
    <property type="molecule type" value="Genomic_DNA"/>
</dbReference>
<dbReference type="Pfam" id="PF25427">
    <property type="entry name" value="zf-CCCH_UNK"/>
    <property type="match status" value="1"/>
</dbReference>
<feature type="zinc finger region" description="C3H1-type" evidence="4">
    <location>
        <begin position="163"/>
        <end position="191"/>
    </location>
</feature>
<dbReference type="InterPro" id="IPR000571">
    <property type="entry name" value="Znf_CCCH"/>
</dbReference>
<dbReference type="SUPFAM" id="SSF90229">
    <property type="entry name" value="CCCH zinc finger"/>
    <property type="match status" value="1"/>
</dbReference>
<evidence type="ECO:0000256" key="4">
    <source>
        <dbReference type="PROSITE-ProRule" id="PRU00723"/>
    </source>
</evidence>
<feature type="domain" description="C3H1-type" evidence="6">
    <location>
        <begin position="1"/>
        <end position="28"/>
    </location>
</feature>
<reference evidence="7 8" key="1">
    <citation type="journal article" date="2017" name="Gigascience">
        <title>Draft genome of the honey bee ectoparasitic mite, Tropilaelaps mercedesae, is shaped by the parasitic life history.</title>
        <authorList>
            <person name="Dong X."/>
            <person name="Armstrong S.D."/>
            <person name="Xia D."/>
            <person name="Makepeace B.L."/>
            <person name="Darby A.C."/>
            <person name="Kadowaki T."/>
        </authorList>
    </citation>
    <scope>NUCLEOTIDE SEQUENCE [LARGE SCALE GENOMIC DNA]</scope>
    <source>
        <strain evidence="7">Wuxi-XJTLU</strain>
    </source>
</reference>
<organism evidence="7 8">
    <name type="scientific">Tropilaelaps mercedesae</name>
    <dbReference type="NCBI Taxonomy" id="418985"/>
    <lineage>
        <taxon>Eukaryota</taxon>
        <taxon>Metazoa</taxon>
        <taxon>Ecdysozoa</taxon>
        <taxon>Arthropoda</taxon>
        <taxon>Chelicerata</taxon>
        <taxon>Arachnida</taxon>
        <taxon>Acari</taxon>
        <taxon>Parasitiformes</taxon>
        <taxon>Mesostigmata</taxon>
        <taxon>Gamasina</taxon>
        <taxon>Dermanyssoidea</taxon>
        <taxon>Laelapidae</taxon>
        <taxon>Tropilaelaps</taxon>
    </lineage>
</organism>
<evidence type="ECO:0000256" key="5">
    <source>
        <dbReference type="SAM" id="MobiDB-lite"/>
    </source>
</evidence>
<evidence type="ECO:0000256" key="2">
    <source>
        <dbReference type="ARBA" id="ARBA00022771"/>
    </source>
</evidence>
<keyword evidence="2 4" id="KW-0863">Zinc-finger</keyword>
<keyword evidence="3 4" id="KW-0862">Zinc</keyword>
<dbReference type="PANTHER" id="PTHR14493">
    <property type="entry name" value="UNKEMPT FAMILY MEMBER"/>
    <property type="match status" value="1"/>
</dbReference>
<dbReference type="SMART" id="SM00356">
    <property type="entry name" value="ZnF_C3H1"/>
    <property type="match status" value="3"/>
</dbReference>
<dbReference type="OrthoDB" id="20534at2759"/>
<dbReference type="InterPro" id="IPR045234">
    <property type="entry name" value="Unkempt-like"/>
</dbReference>
<dbReference type="GO" id="GO:0008270">
    <property type="term" value="F:zinc ion binding"/>
    <property type="evidence" value="ECO:0007669"/>
    <property type="project" value="UniProtKB-KW"/>
</dbReference>
<keyword evidence="1 4" id="KW-0479">Metal-binding</keyword>
<evidence type="ECO:0000256" key="1">
    <source>
        <dbReference type="ARBA" id="ARBA00022723"/>
    </source>
</evidence>
<keyword evidence="8" id="KW-1185">Reference proteome</keyword>
<feature type="non-terminal residue" evidence="7">
    <location>
        <position position="1"/>
    </location>
</feature>
<dbReference type="STRING" id="418985.A0A1V9XDI2"/>
<gene>
    <name evidence="7" type="ORF">BIW11_10892</name>
</gene>
<feature type="region of interest" description="Disordered" evidence="5">
    <location>
        <begin position="372"/>
        <end position="447"/>
    </location>
</feature>
<feature type="zinc finger region" description="C3H1-type" evidence="4">
    <location>
        <begin position="1"/>
        <end position="28"/>
    </location>
</feature>
<name>A0A1V9XDI2_9ACAR</name>
<feature type="compositionally biased region" description="Polar residues" evidence="5">
    <location>
        <begin position="240"/>
        <end position="249"/>
    </location>
</feature>
<dbReference type="AlphaFoldDB" id="A0A1V9XDI2"/>
<evidence type="ECO:0000313" key="7">
    <source>
        <dbReference type="EMBL" id="OQR71615.1"/>
    </source>
</evidence>
<protein>
    <submittedName>
        <fullName evidence="7">RING finger protein unkempt-like</fullName>
    </submittedName>
</protein>
<dbReference type="InterPro" id="IPR057296">
    <property type="entry name" value="UNK_Znf_5"/>
</dbReference>
<feature type="domain" description="C3H1-type" evidence="6">
    <location>
        <begin position="163"/>
        <end position="191"/>
    </location>
</feature>
<dbReference type="InParanoid" id="A0A1V9XDI2"/>
<accession>A0A1V9XDI2</accession>
<dbReference type="Pfam" id="PF00642">
    <property type="entry name" value="zf-CCCH"/>
    <property type="match status" value="1"/>
</dbReference>
<feature type="region of interest" description="Disordered" evidence="5">
    <location>
        <begin position="575"/>
        <end position="608"/>
    </location>
</feature>